<dbReference type="AlphaFoldDB" id="A0A565BI65"/>
<name>A0A565BI65_9BRAS</name>
<dbReference type="EMBL" id="CABITT030000004">
    <property type="protein sequence ID" value="VVB00538.1"/>
    <property type="molecule type" value="Genomic_DNA"/>
</dbReference>
<keyword evidence="3" id="KW-1185">Reference proteome</keyword>
<sequence>MATKNNRRKKWRGKTGGRDQQGTHFSVQIMAEVMIIMTGKGDHESLKAVQDGNERIRKKRNQVKRGAKGMRSIKRQFAIFKPGLWSTVVQACRGVLERRHKEEEQDRGKQREAKVEAQRRL</sequence>
<organism evidence="2 3">
    <name type="scientific">Arabis nemorensis</name>
    <dbReference type="NCBI Taxonomy" id="586526"/>
    <lineage>
        <taxon>Eukaryota</taxon>
        <taxon>Viridiplantae</taxon>
        <taxon>Streptophyta</taxon>
        <taxon>Embryophyta</taxon>
        <taxon>Tracheophyta</taxon>
        <taxon>Spermatophyta</taxon>
        <taxon>Magnoliopsida</taxon>
        <taxon>eudicotyledons</taxon>
        <taxon>Gunneridae</taxon>
        <taxon>Pentapetalae</taxon>
        <taxon>rosids</taxon>
        <taxon>malvids</taxon>
        <taxon>Brassicales</taxon>
        <taxon>Brassicaceae</taxon>
        <taxon>Arabideae</taxon>
        <taxon>Arabis</taxon>
    </lineage>
</organism>
<feature type="region of interest" description="Disordered" evidence="1">
    <location>
        <begin position="1"/>
        <end position="24"/>
    </location>
</feature>
<evidence type="ECO:0000313" key="3">
    <source>
        <dbReference type="Proteomes" id="UP000489600"/>
    </source>
</evidence>
<evidence type="ECO:0000256" key="1">
    <source>
        <dbReference type="SAM" id="MobiDB-lite"/>
    </source>
</evidence>
<gene>
    <name evidence="2" type="ORF">ANE_LOCUS10982</name>
</gene>
<feature type="compositionally biased region" description="Basic residues" evidence="1">
    <location>
        <begin position="1"/>
        <end position="15"/>
    </location>
</feature>
<comment type="caution">
    <text evidence="2">The sequence shown here is derived from an EMBL/GenBank/DDBJ whole genome shotgun (WGS) entry which is preliminary data.</text>
</comment>
<reference evidence="2" key="1">
    <citation type="submission" date="2019-07" db="EMBL/GenBank/DDBJ databases">
        <authorList>
            <person name="Dittberner H."/>
        </authorList>
    </citation>
    <scope>NUCLEOTIDE SEQUENCE [LARGE SCALE GENOMIC DNA]</scope>
</reference>
<accession>A0A565BI65</accession>
<dbReference type="Proteomes" id="UP000489600">
    <property type="component" value="Unassembled WGS sequence"/>
</dbReference>
<protein>
    <submittedName>
        <fullName evidence="2">Uncharacterized protein</fullName>
    </submittedName>
</protein>
<proteinExistence type="predicted"/>
<evidence type="ECO:0000313" key="2">
    <source>
        <dbReference type="EMBL" id="VVB00538.1"/>
    </source>
</evidence>
<feature type="region of interest" description="Disordered" evidence="1">
    <location>
        <begin position="98"/>
        <end position="121"/>
    </location>
</feature>